<comment type="caution">
    <text evidence="2">The sequence shown here is derived from an EMBL/GenBank/DDBJ whole genome shotgun (WGS) entry which is preliminary data.</text>
</comment>
<feature type="non-terminal residue" evidence="2">
    <location>
        <position position="84"/>
    </location>
</feature>
<dbReference type="AlphaFoldDB" id="X1DUD4"/>
<dbReference type="EMBL" id="BART01039222">
    <property type="protein sequence ID" value="GAH11855.1"/>
    <property type="molecule type" value="Genomic_DNA"/>
</dbReference>
<evidence type="ECO:0000313" key="2">
    <source>
        <dbReference type="EMBL" id="GAH11855.1"/>
    </source>
</evidence>
<organism evidence="2">
    <name type="scientific">marine sediment metagenome</name>
    <dbReference type="NCBI Taxonomy" id="412755"/>
    <lineage>
        <taxon>unclassified sequences</taxon>
        <taxon>metagenomes</taxon>
        <taxon>ecological metagenomes</taxon>
    </lineage>
</organism>
<feature type="compositionally biased region" description="Basic and acidic residues" evidence="1">
    <location>
        <begin position="57"/>
        <end position="75"/>
    </location>
</feature>
<accession>X1DUD4</accession>
<reference evidence="2" key="1">
    <citation type="journal article" date="2014" name="Front. Microbiol.">
        <title>High frequency of phylogenetically diverse reductive dehalogenase-homologous genes in deep subseafloor sedimentary metagenomes.</title>
        <authorList>
            <person name="Kawai M."/>
            <person name="Futagami T."/>
            <person name="Toyoda A."/>
            <person name="Takaki Y."/>
            <person name="Nishi S."/>
            <person name="Hori S."/>
            <person name="Arai W."/>
            <person name="Tsubouchi T."/>
            <person name="Morono Y."/>
            <person name="Uchiyama I."/>
            <person name="Ito T."/>
            <person name="Fujiyama A."/>
            <person name="Inagaki F."/>
            <person name="Takami H."/>
        </authorList>
    </citation>
    <scope>NUCLEOTIDE SEQUENCE</scope>
    <source>
        <strain evidence="2">Expedition CK06-06</strain>
    </source>
</reference>
<proteinExistence type="predicted"/>
<sequence>MIVPALPPLPRQGLDLQASDLDGTFAANAERWGVAGLNIDGSRIGTEVRTTGGMSKKSKDAFNRDDNWEPQDIKPETVQGRWPG</sequence>
<name>X1DUD4_9ZZZZ</name>
<gene>
    <name evidence="2" type="ORF">S01H4_64589</name>
</gene>
<feature type="region of interest" description="Disordered" evidence="1">
    <location>
        <begin position="48"/>
        <end position="84"/>
    </location>
</feature>
<evidence type="ECO:0000256" key="1">
    <source>
        <dbReference type="SAM" id="MobiDB-lite"/>
    </source>
</evidence>
<protein>
    <submittedName>
        <fullName evidence="2">Uncharacterized protein</fullName>
    </submittedName>
</protein>